<reference evidence="1 2" key="1">
    <citation type="journal article" date="2017" name="Curr. Biol.">
        <title>The Evolution of Venom by Co-option of Single-Copy Genes.</title>
        <authorList>
            <person name="Martinson E.O."/>
            <person name="Mrinalini"/>
            <person name="Kelkar Y.D."/>
            <person name="Chang C.H."/>
            <person name="Werren J.H."/>
        </authorList>
    </citation>
    <scope>NUCLEOTIDE SEQUENCE [LARGE SCALE GENOMIC DNA]</scope>
    <source>
        <strain evidence="1 2">Alberta</strain>
        <tissue evidence="1">Whole body</tissue>
    </source>
</reference>
<protein>
    <submittedName>
        <fullName evidence="1">Uncharacterized protein</fullName>
    </submittedName>
</protein>
<organism evidence="1 2">
    <name type="scientific">Trichomalopsis sarcophagae</name>
    <dbReference type="NCBI Taxonomy" id="543379"/>
    <lineage>
        <taxon>Eukaryota</taxon>
        <taxon>Metazoa</taxon>
        <taxon>Ecdysozoa</taxon>
        <taxon>Arthropoda</taxon>
        <taxon>Hexapoda</taxon>
        <taxon>Insecta</taxon>
        <taxon>Pterygota</taxon>
        <taxon>Neoptera</taxon>
        <taxon>Endopterygota</taxon>
        <taxon>Hymenoptera</taxon>
        <taxon>Apocrita</taxon>
        <taxon>Proctotrupomorpha</taxon>
        <taxon>Chalcidoidea</taxon>
        <taxon>Pteromalidae</taxon>
        <taxon>Pteromalinae</taxon>
        <taxon>Trichomalopsis</taxon>
    </lineage>
</organism>
<dbReference type="EMBL" id="NNAY01000122">
    <property type="protein sequence ID" value="OXU30771.1"/>
    <property type="molecule type" value="Genomic_DNA"/>
</dbReference>
<evidence type="ECO:0000313" key="1">
    <source>
        <dbReference type="EMBL" id="OXU30771.1"/>
    </source>
</evidence>
<gene>
    <name evidence="1" type="ORF">TSAR_002282</name>
</gene>
<keyword evidence="2" id="KW-1185">Reference proteome</keyword>
<name>A0A232FJ56_9HYME</name>
<proteinExistence type="predicted"/>
<dbReference type="AlphaFoldDB" id="A0A232FJ56"/>
<dbReference type="Proteomes" id="UP000215335">
    <property type="component" value="Unassembled WGS sequence"/>
</dbReference>
<evidence type="ECO:0000313" key="2">
    <source>
        <dbReference type="Proteomes" id="UP000215335"/>
    </source>
</evidence>
<comment type="caution">
    <text evidence="1">The sequence shown here is derived from an EMBL/GenBank/DDBJ whole genome shotgun (WGS) entry which is preliminary data.</text>
</comment>
<accession>A0A232FJ56</accession>
<sequence>MIIIAVYRGRVFSSRYRTSFSLPSLSCISSLHYKRATNDSIEFASEFAPLHPITLELREHVVVYKNTALGSSSSSEKANAIPTHTHRT</sequence>